<comment type="caution">
    <text evidence="1">The sequence shown here is derived from an EMBL/GenBank/DDBJ whole genome shotgun (WGS) entry which is preliminary data.</text>
</comment>
<dbReference type="InterPro" id="IPR027417">
    <property type="entry name" value="P-loop_NTPase"/>
</dbReference>
<proteinExistence type="predicted"/>
<dbReference type="AlphaFoldDB" id="A0A8H3BCF0"/>
<dbReference type="Proteomes" id="UP000663846">
    <property type="component" value="Unassembled WGS sequence"/>
</dbReference>
<name>A0A8H3BCF0_9AGAM</name>
<protein>
    <submittedName>
        <fullName evidence="1">Uncharacterized protein</fullName>
    </submittedName>
</protein>
<dbReference type="Gene3D" id="3.40.50.300">
    <property type="entry name" value="P-loop containing nucleotide triphosphate hydrolases"/>
    <property type="match status" value="1"/>
</dbReference>
<evidence type="ECO:0000313" key="2">
    <source>
        <dbReference type="Proteomes" id="UP000663846"/>
    </source>
</evidence>
<dbReference type="EMBL" id="CAJMWS010000575">
    <property type="protein sequence ID" value="CAE6452350.1"/>
    <property type="molecule type" value="Genomic_DNA"/>
</dbReference>
<reference evidence="1" key="1">
    <citation type="submission" date="2021-01" db="EMBL/GenBank/DDBJ databases">
        <authorList>
            <person name="Kaushik A."/>
        </authorList>
    </citation>
    <scope>NUCLEOTIDE SEQUENCE</scope>
    <source>
        <strain evidence="1">AG1-1C</strain>
    </source>
</reference>
<evidence type="ECO:0000313" key="1">
    <source>
        <dbReference type="EMBL" id="CAE6452350.1"/>
    </source>
</evidence>
<accession>A0A8H3BCF0</accession>
<sequence>MNRTPWIAGERDLKGFRPQYRKIGDLKAVLTKKVPFMAATATANAVARAGIPKALHFGTNYLEINLGNHRNNLAYSVHKLKSVSNCAHKILHYFPSKSKIAGYTLIFVSSRPVGTQVLTVLCNYFIPELSGRIKLYHSSWSKLDKEILAAGFEKEGANTVRRKTSSIKWKLDF</sequence>
<gene>
    <name evidence="1" type="ORF">RDB_LOCUS147515</name>
</gene>
<organism evidence="1 2">
    <name type="scientific">Rhizoctonia solani</name>
    <dbReference type="NCBI Taxonomy" id="456999"/>
    <lineage>
        <taxon>Eukaryota</taxon>
        <taxon>Fungi</taxon>
        <taxon>Dikarya</taxon>
        <taxon>Basidiomycota</taxon>
        <taxon>Agaricomycotina</taxon>
        <taxon>Agaricomycetes</taxon>
        <taxon>Cantharellales</taxon>
        <taxon>Ceratobasidiaceae</taxon>
        <taxon>Rhizoctonia</taxon>
    </lineage>
</organism>